<accession>A0A517YWT8</accession>
<gene>
    <name evidence="1" type="ORF">KS4_27770</name>
</gene>
<sequence>MLVLWRAYGVLESRQVGRIKFEVMEPMTSRLLNHKLLFLLMLCCAFLSTGCQMEYRVVRDGWEEWRKSVGAESVAQIAGQSDFGAMVDEDAQWGIMLEAFNGPDRAQRAQELILKLRKQFDLKNFWLKRAYGSLMVLHGSFEDRSTDEAKDTLVMIRKLKVGRLQPYRMAMMQSLAGASLVSDNPLDAKSYVGFYTLRVGHYNDDMDGDRREMAEEAARVLRTDGHNAFFYHGPVNSLVTVGLFTDDDLVPVEQASGFMVEGYGPRIREIQQEFPIHMTNGRETIVKEAGQTKGKMPCSLVRIF</sequence>
<dbReference type="Proteomes" id="UP000317369">
    <property type="component" value="Chromosome"/>
</dbReference>
<organism evidence="1 2">
    <name type="scientific">Poriferisphaera corsica</name>
    <dbReference type="NCBI Taxonomy" id="2528020"/>
    <lineage>
        <taxon>Bacteria</taxon>
        <taxon>Pseudomonadati</taxon>
        <taxon>Planctomycetota</taxon>
        <taxon>Phycisphaerae</taxon>
        <taxon>Phycisphaerales</taxon>
        <taxon>Phycisphaeraceae</taxon>
        <taxon>Poriferisphaera</taxon>
    </lineage>
</organism>
<evidence type="ECO:0000313" key="2">
    <source>
        <dbReference type="Proteomes" id="UP000317369"/>
    </source>
</evidence>
<protein>
    <submittedName>
        <fullName evidence="1">Uncharacterized protein</fullName>
    </submittedName>
</protein>
<dbReference type="OrthoDB" id="292269at2"/>
<name>A0A517YWT8_9BACT</name>
<dbReference type="EMBL" id="CP036425">
    <property type="protein sequence ID" value="QDU34703.1"/>
    <property type="molecule type" value="Genomic_DNA"/>
</dbReference>
<evidence type="ECO:0000313" key="1">
    <source>
        <dbReference type="EMBL" id="QDU34703.1"/>
    </source>
</evidence>
<proteinExistence type="predicted"/>
<dbReference type="RefSeq" id="WP_145078921.1">
    <property type="nucleotide sequence ID" value="NZ_CP036425.1"/>
</dbReference>
<reference evidence="1 2" key="1">
    <citation type="submission" date="2019-02" db="EMBL/GenBank/DDBJ databases">
        <title>Deep-cultivation of Planctomycetes and their phenomic and genomic characterization uncovers novel biology.</title>
        <authorList>
            <person name="Wiegand S."/>
            <person name="Jogler M."/>
            <person name="Boedeker C."/>
            <person name="Pinto D."/>
            <person name="Vollmers J."/>
            <person name="Rivas-Marin E."/>
            <person name="Kohn T."/>
            <person name="Peeters S.H."/>
            <person name="Heuer A."/>
            <person name="Rast P."/>
            <person name="Oberbeckmann S."/>
            <person name="Bunk B."/>
            <person name="Jeske O."/>
            <person name="Meyerdierks A."/>
            <person name="Storesund J.E."/>
            <person name="Kallscheuer N."/>
            <person name="Luecker S."/>
            <person name="Lage O.M."/>
            <person name="Pohl T."/>
            <person name="Merkel B.J."/>
            <person name="Hornburger P."/>
            <person name="Mueller R.-W."/>
            <person name="Bruemmer F."/>
            <person name="Labrenz M."/>
            <person name="Spormann A.M."/>
            <person name="Op den Camp H."/>
            <person name="Overmann J."/>
            <person name="Amann R."/>
            <person name="Jetten M.S.M."/>
            <person name="Mascher T."/>
            <person name="Medema M.H."/>
            <person name="Devos D.P."/>
            <person name="Kaster A.-K."/>
            <person name="Ovreas L."/>
            <person name="Rohde M."/>
            <person name="Galperin M.Y."/>
            <person name="Jogler C."/>
        </authorList>
    </citation>
    <scope>NUCLEOTIDE SEQUENCE [LARGE SCALE GENOMIC DNA]</scope>
    <source>
        <strain evidence="1 2">KS4</strain>
    </source>
</reference>
<dbReference type="AlphaFoldDB" id="A0A517YWT8"/>
<dbReference type="KEGG" id="pcor:KS4_27770"/>
<keyword evidence="2" id="KW-1185">Reference proteome</keyword>